<dbReference type="OrthoDB" id="6682367at2759"/>
<dbReference type="PANTHER" id="PTHR10174">
    <property type="entry name" value="ALPHA-TOCOPHEROL TRANSFER PROTEIN-RELATED"/>
    <property type="match status" value="1"/>
</dbReference>
<dbReference type="InterPro" id="IPR036865">
    <property type="entry name" value="CRAL-TRIO_dom_sf"/>
</dbReference>
<dbReference type="InterPro" id="IPR011074">
    <property type="entry name" value="CRAL/TRIO_N_dom"/>
</dbReference>
<dbReference type="SUPFAM" id="SSF46938">
    <property type="entry name" value="CRAL/TRIO N-terminal domain"/>
    <property type="match status" value="1"/>
</dbReference>
<dbReference type="InterPro" id="IPR036273">
    <property type="entry name" value="CRAL/TRIO_N_dom_sf"/>
</dbReference>
<evidence type="ECO:0000313" key="3">
    <source>
        <dbReference type="RefSeq" id="XP_026487467.2"/>
    </source>
</evidence>
<dbReference type="Proteomes" id="UP001652626">
    <property type="component" value="Chromosome 4"/>
</dbReference>
<dbReference type="SMART" id="SM00516">
    <property type="entry name" value="SEC14"/>
    <property type="match status" value="1"/>
</dbReference>
<dbReference type="Gene3D" id="1.10.8.20">
    <property type="entry name" value="N-terminal domain of phosphatidylinositol transfer protein sec14p"/>
    <property type="match status" value="1"/>
</dbReference>
<accession>A0A8B8HSL5</accession>
<dbReference type="GO" id="GO:1902936">
    <property type="term" value="F:phosphatidylinositol bisphosphate binding"/>
    <property type="evidence" value="ECO:0007669"/>
    <property type="project" value="TreeGrafter"/>
</dbReference>
<dbReference type="CDD" id="cd00170">
    <property type="entry name" value="SEC14"/>
    <property type="match status" value="1"/>
</dbReference>
<protein>
    <submittedName>
        <fullName evidence="3">Retinol-binding protein pinta-like isoform X1</fullName>
    </submittedName>
</protein>
<sequence>MWTALKMTLRPLPPLLQEKSQREINEDPDRIASDLSAIREWIEKQPHLKSVNPSDQWLLAFLRGNKFSLEKTKNKLDMYYTLRTVVPEIFRNRNPFDPTVQAILNMGIFLPLRVTKSEDSCRVCLQRFKDFDSSKYRFVDIVKVCFMIIEILILEDDNFIIAGEEFLMDGTGLDLTTLSQWTPALAKKCVTIFTKALPVRLKSSYLFNMSPGYETAYNLFKIFLSEKLKNRFHIYGNGFEALYDVMPRNLLPKEYGGEQGTVQELTDYWKKKVESYSEWYLREELACSDESLRPNNPHTSSSLFGVEGSFRKLLVD</sequence>
<dbReference type="SMART" id="SM01100">
    <property type="entry name" value="CRAL_TRIO_N"/>
    <property type="match status" value="1"/>
</dbReference>
<dbReference type="Gene3D" id="3.40.525.10">
    <property type="entry name" value="CRAL-TRIO lipid binding domain"/>
    <property type="match status" value="1"/>
</dbReference>
<dbReference type="AlphaFoldDB" id="A0A8B8HSL5"/>
<dbReference type="Gene3D" id="1.20.5.1200">
    <property type="entry name" value="Alpha-tocopherol transfer"/>
    <property type="match status" value="1"/>
</dbReference>
<dbReference type="GeneID" id="113394385"/>
<name>A0A8B8HSL5_VANTA</name>
<gene>
    <name evidence="3" type="primary">LOC113394385</name>
</gene>
<proteinExistence type="predicted"/>
<dbReference type="SUPFAM" id="SSF52087">
    <property type="entry name" value="CRAL/TRIO domain"/>
    <property type="match status" value="1"/>
</dbReference>
<dbReference type="OMA" id="IRMATYD"/>
<dbReference type="PRINTS" id="PR00180">
    <property type="entry name" value="CRETINALDHBP"/>
</dbReference>
<dbReference type="InterPro" id="IPR001251">
    <property type="entry name" value="CRAL-TRIO_dom"/>
</dbReference>
<dbReference type="RefSeq" id="XP_026487467.2">
    <property type="nucleotide sequence ID" value="XM_026631682.2"/>
</dbReference>
<dbReference type="PANTHER" id="PTHR10174:SF216">
    <property type="entry name" value="CRAL-TRIO DOMAIN-CONTAINING PROTEIN-RELATED"/>
    <property type="match status" value="1"/>
</dbReference>
<feature type="domain" description="CRAL-TRIO" evidence="1">
    <location>
        <begin position="97"/>
        <end position="263"/>
    </location>
</feature>
<evidence type="ECO:0000259" key="1">
    <source>
        <dbReference type="PROSITE" id="PS50191"/>
    </source>
</evidence>
<dbReference type="PROSITE" id="PS50191">
    <property type="entry name" value="CRAL_TRIO"/>
    <property type="match status" value="1"/>
</dbReference>
<reference evidence="3" key="1">
    <citation type="submission" date="2025-08" db="UniProtKB">
        <authorList>
            <consortium name="RefSeq"/>
        </authorList>
    </citation>
    <scope>IDENTIFICATION</scope>
    <source>
        <tissue evidence="3">Whole body</tissue>
    </source>
</reference>
<keyword evidence="2" id="KW-1185">Reference proteome</keyword>
<dbReference type="GO" id="GO:0016020">
    <property type="term" value="C:membrane"/>
    <property type="evidence" value="ECO:0007669"/>
    <property type="project" value="TreeGrafter"/>
</dbReference>
<organism evidence="2 3">
    <name type="scientific">Vanessa tameamea</name>
    <name type="common">Kamehameha butterfly</name>
    <dbReference type="NCBI Taxonomy" id="334116"/>
    <lineage>
        <taxon>Eukaryota</taxon>
        <taxon>Metazoa</taxon>
        <taxon>Ecdysozoa</taxon>
        <taxon>Arthropoda</taxon>
        <taxon>Hexapoda</taxon>
        <taxon>Insecta</taxon>
        <taxon>Pterygota</taxon>
        <taxon>Neoptera</taxon>
        <taxon>Endopterygota</taxon>
        <taxon>Lepidoptera</taxon>
        <taxon>Glossata</taxon>
        <taxon>Ditrysia</taxon>
        <taxon>Papilionoidea</taxon>
        <taxon>Nymphalidae</taxon>
        <taxon>Nymphalinae</taxon>
        <taxon>Vanessa</taxon>
    </lineage>
</organism>
<dbReference type="Pfam" id="PF00650">
    <property type="entry name" value="CRAL_TRIO"/>
    <property type="match status" value="1"/>
</dbReference>
<evidence type="ECO:0000313" key="2">
    <source>
        <dbReference type="Proteomes" id="UP001652626"/>
    </source>
</evidence>